<protein>
    <submittedName>
        <fullName evidence="6">Mitochondrial zinc maintenance protein 1</fullName>
    </submittedName>
</protein>
<dbReference type="AlphaFoldDB" id="A0A833RTW1"/>
<accession>A0A833RTW1</accession>
<keyword evidence="3" id="KW-0143">Chaperone</keyword>
<organism evidence="6 7">
    <name type="scientific">Carex littledalei</name>
    <dbReference type="NCBI Taxonomy" id="544730"/>
    <lineage>
        <taxon>Eukaryota</taxon>
        <taxon>Viridiplantae</taxon>
        <taxon>Streptophyta</taxon>
        <taxon>Embryophyta</taxon>
        <taxon>Tracheophyta</taxon>
        <taxon>Spermatophyta</taxon>
        <taxon>Magnoliopsida</taxon>
        <taxon>Liliopsida</taxon>
        <taxon>Poales</taxon>
        <taxon>Cyperaceae</taxon>
        <taxon>Cyperoideae</taxon>
        <taxon>Cariceae</taxon>
        <taxon>Carex</taxon>
        <taxon>Carex subgen. Euthyceras</taxon>
    </lineage>
</organism>
<comment type="caution">
    <text evidence="6">The sequence shown here is derived from an EMBL/GenBank/DDBJ whole genome shotgun (WGS) entry which is preliminary data.</text>
</comment>
<evidence type="ECO:0000259" key="5">
    <source>
        <dbReference type="Pfam" id="PF05347"/>
    </source>
</evidence>
<dbReference type="Proteomes" id="UP000623129">
    <property type="component" value="Unassembled WGS sequence"/>
</dbReference>
<evidence type="ECO:0000256" key="1">
    <source>
        <dbReference type="ARBA" id="ARBA00004305"/>
    </source>
</evidence>
<evidence type="ECO:0000256" key="3">
    <source>
        <dbReference type="ARBA" id="ARBA00023186"/>
    </source>
</evidence>
<dbReference type="OrthoDB" id="529194at2759"/>
<dbReference type="Pfam" id="PF05347">
    <property type="entry name" value="Complex1_LYR"/>
    <property type="match status" value="1"/>
</dbReference>
<dbReference type="PANTHER" id="PTHR46749:SF1">
    <property type="entry name" value="COMPLEX III ASSEMBLY FACTOR LYRM7"/>
    <property type="match status" value="1"/>
</dbReference>
<dbReference type="InterPro" id="IPR008011">
    <property type="entry name" value="Complex1_LYR_dom"/>
</dbReference>
<dbReference type="CDD" id="cd20267">
    <property type="entry name" value="Complex1_LYR_LYRM7"/>
    <property type="match status" value="1"/>
</dbReference>
<evidence type="ECO:0000313" key="7">
    <source>
        <dbReference type="Proteomes" id="UP000623129"/>
    </source>
</evidence>
<feature type="coiled-coil region" evidence="4">
    <location>
        <begin position="28"/>
        <end position="57"/>
    </location>
</feature>
<evidence type="ECO:0000256" key="2">
    <source>
        <dbReference type="ARBA" id="ARBA00023128"/>
    </source>
</evidence>
<evidence type="ECO:0000313" key="6">
    <source>
        <dbReference type="EMBL" id="KAF3340658.1"/>
    </source>
</evidence>
<dbReference type="GO" id="GO:0044183">
    <property type="term" value="F:protein folding chaperone"/>
    <property type="evidence" value="ECO:0007669"/>
    <property type="project" value="TreeGrafter"/>
</dbReference>
<gene>
    <name evidence="6" type="ORF">FCM35_KLT09502</name>
</gene>
<dbReference type="PANTHER" id="PTHR46749">
    <property type="entry name" value="COMPLEX III ASSEMBLY FACTOR LYRM7"/>
    <property type="match status" value="1"/>
</dbReference>
<dbReference type="GO" id="GO:0005759">
    <property type="term" value="C:mitochondrial matrix"/>
    <property type="evidence" value="ECO:0007669"/>
    <property type="project" value="UniProtKB-SubCell"/>
</dbReference>
<keyword evidence="4" id="KW-0175">Coiled coil</keyword>
<reference evidence="6" key="1">
    <citation type="submission" date="2020-01" db="EMBL/GenBank/DDBJ databases">
        <title>Genome sequence of Kobresia littledalei, the first chromosome-level genome in the family Cyperaceae.</title>
        <authorList>
            <person name="Qu G."/>
        </authorList>
    </citation>
    <scope>NUCLEOTIDE SEQUENCE</scope>
    <source>
        <strain evidence="6">C.B.Clarke</strain>
        <tissue evidence="6">Leaf</tissue>
    </source>
</reference>
<proteinExistence type="predicted"/>
<sequence length="106" mass="12026">MASGEAMAAYRALLRVTRRTFAGDKLMLSESKNEIRRQFEENRQVTAEAEVRQLLDQAKEASHFIQHMIVQAKRSPSGSFVVKPEKEHSGATLELPSEEIISKLRQ</sequence>
<dbReference type="EMBL" id="SWLB01000002">
    <property type="protein sequence ID" value="KAF3340658.1"/>
    <property type="molecule type" value="Genomic_DNA"/>
</dbReference>
<feature type="domain" description="Complex 1 LYR protein" evidence="5">
    <location>
        <begin position="6"/>
        <end position="61"/>
    </location>
</feature>
<keyword evidence="2" id="KW-0496">Mitochondrion</keyword>
<dbReference type="GO" id="GO:0034551">
    <property type="term" value="P:mitochondrial respiratory chain complex III assembly"/>
    <property type="evidence" value="ECO:0007669"/>
    <property type="project" value="InterPro"/>
</dbReference>
<name>A0A833RTW1_9POAL</name>
<comment type="subcellular location">
    <subcellularLocation>
        <location evidence="1">Mitochondrion matrix</location>
    </subcellularLocation>
</comment>
<evidence type="ECO:0000256" key="4">
    <source>
        <dbReference type="SAM" id="Coils"/>
    </source>
</evidence>
<dbReference type="InterPro" id="IPR050435">
    <property type="entry name" value="MZM1/LYRM7"/>
</dbReference>
<keyword evidence="7" id="KW-1185">Reference proteome</keyword>
<dbReference type="InterPro" id="IPR045298">
    <property type="entry name" value="Complex1_LYR_LYRM7"/>
</dbReference>